<gene>
    <name evidence="5" type="ORF">C7M84_014785</name>
</gene>
<dbReference type="InterPro" id="IPR047187">
    <property type="entry name" value="SF1_C_Upf1"/>
</dbReference>
<protein>
    <recommendedName>
        <fullName evidence="4">DNA2/NAM7 helicase-like C-terminal domain-containing protein</fullName>
    </recommendedName>
</protein>
<organism evidence="5 6">
    <name type="scientific">Penaeus vannamei</name>
    <name type="common">Whiteleg shrimp</name>
    <name type="synonym">Litopenaeus vannamei</name>
    <dbReference type="NCBI Taxonomy" id="6689"/>
    <lineage>
        <taxon>Eukaryota</taxon>
        <taxon>Metazoa</taxon>
        <taxon>Ecdysozoa</taxon>
        <taxon>Arthropoda</taxon>
        <taxon>Crustacea</taxon>
        <taxon>Multicrustacea</taxon>
        <taxon>Malacostraca</taxon>
        <taxon>Eumalacostraca</taxon>
        <taxon>Eucarida</taxon>
        <taxon>Decapoda</taxon>
        <taxon>Dendrobranchiata</taxon>
        <taxon>Penaeoidea</taxon>
        <taxon>Penaeidae</taxon>
        <taxon>Penaeus</taxon>
    </lineage>
</organism>
<dbReference type="Proteomes" id="UP000283509">
    <property type="component" value="Unassembled WGS sequence"/>
</dbReference>
<reference evidence="5 6" key="2">
    <citation type="submission" date="2019-01" db="EMBL/GenBank/DDBJ databases">
        <title>The decoding of complex shrimp genome reveals the adaptation for benthos swimmer, frequently molting mechanism and breeding impact on genome.</title>
        <authorList>
            <person name="Sun Y."/>
            <person name="Gao Y."/>
            <person name="Yu Y."/>
        </authorList>
    </citation>
    <scope>NUCLEOTIDE SEQUENCE [LARGE SCALE GENOMIC DNA]</scope>
    <source>
        <tissue evidence="5">Muscle</tissue>
    </source>
</reference>
<keyword evidence="2" id="KW-0963">Cytoplasm</keyword>
<dbReference type="PANTHER" id="PTHR45418">
    <property type="entry name" value="CANCER/TESTIS ANTIGEN 55"/>
    <property type="match status" value="1"/>
</dbReference>
<evidence type="ECO:0000259" key="4">
    <source>
        <dbReference type="Pfam" id="PF13087"/>
    </source>
</evidence>
<sequence>MTSLPIDLLSTMSSSDLLSTVSSLPIDLLSTVTSLPPPAEAGGGRARGPPPLQLQRRRPGRACPPARRRDHSGDVGAAVHPGAARRPLQPRVRRRGGPADRARVPAGAGPREQVSGQIVVAGDPEQLGPVVHSAAARRFGLDLSFLHRLCGSVLYQAQRMDDLSWVYEPHLVTQLCRNYRSHPDILAVPSRLFYHDSLAAHADRELPNPSCPLLFHGLVSDKLPGGGLALVVQPRRGLPGREVRQEPHRVRAQGSGYWNYHALQKAVVRAASGTWPGGALAGLAVEKIRVLLVTFGLAEGVKVGSVEEFQGQERKAVVVSTVRSSSELVELDLQHSLGFVQCRRRFNVAVTRAQSVLVLVGNPWLLRRDECWRELIAFCVARGAYRGPDLDAAAADEQAR</sequence>
<dbReference type="Gene3D" id="3.40.50.300">
    <property type="entry name" value="P-loop containing nucleotide triphosphate hydrolases"/>
    <property type="match status" value="2"/>
</dbReference>
<keyword evidence="6" id="KW-1185">Reference proteome</keyword>
<dbReference type="AlphaFoldDB" id="A0A3R7Q2Y3"/>
<comment type="subcellular location">
    <subcellularLocation>
        <location evidence="1">Cytoplasm</location>
    </subcellularLocation>
</comment>
<dbReference type="OrthoDB" id="6513042at2759"/>
<feature type="domain" description="DNA2/NAM7 helicase-like C-terminal" evidence="4">
    <location>
        <begin position="289"/>
        <end position="362"/>
    </location>
</feature>
<evidence type="ECO:0000256" key="2">
    <source>
        <dbReference type="ARBA" id="ARBA00022490"/>
    </source>
</evidence>
<dbReference type="InterPro" id="IPR041679">
    <property type="entry name" value="DNA2/NAM7-like_C"/>
</dbReference>
<dbReference type="GO" id="GO:0005737">
    <property type="term" value="C:cytoplasm"/>
    <property type="evidence" value="ECO:0007669"/>
    <property type="project" value="UniProtKB-SubCell"/>
</dbReference>
<feature type="compositionally biased region" description="Basic residues" evidence="3">
    <location>
        <begin position="55"/>
        <end position="70"/>
    </location>
</feature>
<reference evidence="5 6" key="1">
    <citation type="submission" date="2018-04" db="EMBL/GenBank/DDBJ databases">
        <authorList>
            <person name="Zhang X."/>
            <person name="Yuan J."/>
            <person name="Li F."/>
            <person name="Xiang J."/>
        </authorList>
    </citation>
    <scope>NUCLEOTIDE SEQUENCE [LARGE SCALE GENOMIC DNA]</scope>
    <source>
        <tissue evidence="5">Muscle</tissue>
    </source>
</reference>
<dbReference type="InterPro" id="IPR027417">
    <property type="entry name" value="P-loop_NTPase"/>
</dbReference>
<comment type="caution">
    <text evidence="5">The sequence shown here is derived from an EMBL/GenBank/DDBJ whole genome shotgun (WGS) entry which is preliminary data.</text>
</comment>
<dbReference type="CDD" id="cd18808">
    <property type="entry name" value="SF1_C_Upf1"/>
    <property type="match status" value="1"/>
</dbReference>
<dbReference type="SUPFAM" id="SSF52540">
    <property type="entry name" value="P-loop containing nucleoside triphosphate hydrolases"/>
    <property type="match status" value="1"/>
</dbReference>
<dbReference type="Pfam" id="PF13087">
    <property type="entry name" value="AAA_12"/>
    <property type="match status" value="1"/>
</dbReference>
<dbReference type="PANTHER" id="PTHR45418:SF1">
    <property type="entry name" value="CANCER_TESTIS ANTIGEN 55"/>
    <property type="match status" value="1"/>
</dbReference>
<evidence type="ECO:0000313" key="5">
    <source>
        <dbReference type="EMBL" id="ROT67157.1"/>
    </source>
</evidence>
<evidence type="ECO:0000313" key="6">
    <source>
        <dbReference type="Proteomes" id="UP000283509"/>
    </source>
</evidence>
<accession>A0A3R7Q2Y3</accession>
<feature type="region of interest" description="Disordered" evidence="3">
    <location>
        <begin position="35"/>
        <end position="113"/>
    </location>
</feature>
<evidence type="ECO:0000256" key="1">
    <source>
        <dbReference type="ARBA" id="ARBA00004496"/>
    </source>
</evidence>
<name>A0A3R7Q2Y3_PENVA</name>
<proteinExistence type="predicted"/>
<dbReference type="STRING" id="6689.A0A3R7Q2Y3"/>
<dbReference type="EMBL" id="QCYY01002842">
    <property type="protein sequence ID" value="ROT67157.1"/>
    <property type="molecule type" value="Genomic_DNA"/>
</dbReference>
<evidence type="ECO:0000256" key="3">
    <source>
        <dbReference type="SAM" id="MobiDB-lite"/>
    </source>
</evidence>